<comment type="caution">
    <text evidence="5">The sequence shown here is derived from an EMBL/GenBank/DDBJ whole genome shotgun (WGS) entry which is preliminary data.</text>
</comment>
<keyword evidence="2 3" id="KW-0732">Signal</keyword>
<evidence type="ECO:0000256" key="1">
    <source>
        <dbReference type="ARBA" id="ARBA00004418"/>
    </source>
</evidence>
<feature type="chain" id="PRO_5047347724" evidence="3">
    <location>
        <begin position="30"/>
        <end position="288"/>
    </location>
</feature>
<dbReference type="EMBL" id="JABXYK010000003">
    <property type="protein sequence ID" value="NVP54866.1"/>
    <property type="molecule type" value="Genomic_DNA"/>
</dbReference>
<comment type="subcellular location">
    <subcellularLocation>
        <location evidence="1">Periplasm</location>
    </subcellularLocation>
</comment>
<dbReference type="PANTHER" id="PTHR35936">
    <property type="entry name" value="MEMBRANE-BOUND LYTIC MUREIN TRANSGLYCOSYLASE F"/>
    <property type="match status" value="1"/>
</dbReference>
<dbReference type="SUPFAM" id="SSF53850">
    <property type="entry name" value="Periplasmic binding protein-like II"/>
    <property type="match status" value="1"/>
</dbReference>
<dbReference type="SMART" id="SM00062">
    <property type="entry name" value="PBPb"/>
    <property type="match status" value="1"/>
</dbReference>
<evidence type="ECO:0000313" key="6">
    <source>
        <dbReference type="Proteomes" id="UP000659172"/>
    </source>
</evidence>
<dbReference type="Gene3D" id="3.40.190.10">
    <property type="entry name" value="Periplasmic binding protein-like II"/>
    <property type="match status" value="2"/>
</dbReference>
<evidence type="ECO:0000259" key="4">
    <source>
        <dbReference type="SMART" id="SM00062"/>
    </source>
</evidence>
<name>A0ABX2QBY0_9HYPH</name>
<dbReference type="PANTHER" id="PTHR35936:SF35">
    <property type="entry name" value="L-CYSTINE-BINDING PROTEIN TCYJ"/>
    <property type="match status" value="1"/>
</dbReference>
<organism evidence="5 6">
    <name type="scientific">Mycoplana rhizolycopersici</name>
    <dbReference type="NCBI Taxonomy" id="2746702"/>
    <lineage>
        <taxon>Bacteria</taxon>
        <taxon>Pseudomonadati</taxon>
        <taxon>Pseudomonadota</taxon>
        <taxon>Alphaproteobacteria</taxon>
        <taxon>Hyphomicrobiales</taxon>
        <taxon>Rhizobiaceae</taxon>
        <taxon>Mycoplana</taxon>
    </lineage>
</organism>
<feature type="domain" description="Solute-binding protein family 3/N-terminal" evidence="4">
    <location>
        <begin position="58"/>
        <end position="286"/>
    </location>
</feature>
<evidence type="ECO:0000256" key="2">
    <source>
        <dbReference type="ARBA" id="ARBA00022729"/>
    </source>
</evidence>
<sequence length="288" mass="31370">MRQAGISSRKICAVIALCVSWMAFLPAGAADPDAPAGLPASFDSRERLAKPDLAGVARLRFLTSVDFPPFNFIDQTGKLTGFHLDLVREICRELDLTAKCQIQAVPFAELRENLEKDAGEAVIAGVAVTTGLRRDFIFSRPYMRLPARFIVRSDAGPANVAVLAGRPVGVVRGSVHEAMLSSYFPTHRPVPFETQAELLQAVKDKKVDAAFGDGLQVAFWSTGPQAEKCCRLLPGAYLSETFLGEGLTIMTRKDEPAISGAIDHALLSLSRSGRLAEIYLRYFPVDIY</sequence>
<keyword evidence="6" id="KW-1185">Reference proteome</keyword>
<dbReference type="InterPro" id="IPR001638">
    <property type="entry name" value="Solute-binding_3/MltF_N"/>
</dbReference>
<reference evidence="5 6" key="1">
    <citation type="submission" date="2020-06" db="EMBL/GenBank/DDBJ databases">
        <title>Rhizobium sp.nov. isolated from the tomato plant.</title>
        <authorList>
            <person name="Thin K.K."/>
            <person name="Zhang X."/>
            <person name="He S."/>
        </authorList>
    </citation>
    <scope>NUCLEOTIDE SEQUENCE [LARGE SCALE GENOMIC DNA]</scope>
    <source>
        <strain evidence="5 6">DBTS2</strain>
    </source>
</reference>
<gene>
    <name evidence="5" type="ORF">HV823_06325</name>
</gene>
<dbReference type="Proteomes" id="UP000659172">
    <property type="component" value="Unassembled WGS sequence"/>
</dbReference>
<evidence type="ECO:0000256" key="3">
    <source>
        <dbReference type="SAM" id="SignalP"/>
    </source>
</evidence>
<dbReference type="Pfam" id="PF00497">
    <property type="entry name" value="SBP_bac_3"/>
    <property type="match status" value="1"/>
</dbReference>
<accession>A0ABX2QBY0</accession>
<evidence type="ECO:0000313" key="5">
    <source>
        <dbReference type="EMBL" id="NVP54866.1"/>
    </source>
</evidence>
<proteinExistence type="predicted"/>
<protein>
    <submittedName>
        <fullName evidence="5">Transporter substrate-binding domain-containing protein</fullName>
    </submittedName>
</protein>
<feature type="signal peptide" evidence="3">
    <location>
        <begin position="1"/>
        <end position="29"/>
    </location>
</feature>